<dbReference type="PANTHER" id="PTHR47563">
    <property type="entry name" value="PROTEIN FMP25, MITOCHONDRIAL"/>
    <property type="match status" value="1"/>
</dbReference>
<reference evidence="2 3" key="1">
    <citation type="journal article" date="2015" name="Genome Biol. Evol.">
        <title>Phylogenomic analyses indicate that early fungi evolved digesting cell walls of algal ancestors of land plants.</title>
        <authorList>
            <person name="Chang Y."/>
            <person name="Wang S."/>
            <person name="Sekimoto S."/>
            <person name="Aerts A.L."/>
            <person name="Choi C."/>
            <person name="Clum A."/>
            <person name="LaButti K.M."/>
            <person name="Lindquist E.A."/>
            <person name="Yee Ngan C."/>
            <person name="Ohm R.A."/>
            <person name="Salamov A.A."/>
            <person name="Grigoriev I.V."/>
            <person name="Spatafora J.W."/>
            <person name="Berbee M.L."/>
        </authorList>
    </citation>
    <scope>NUCLEOTIDE SEQUENCE [LARGE SCALE GENOMIC DNA]</scope>
    <source>
        <strain evidence="2 3">NRRL 1564</strain>
    </source>
</reference>
<dbReference type="OrthoDB" id="10256179at2759"/>
<evidence type="ECO:0000256" key="1">
    <source>
        <dbReference type="PROSITE-ProRule" id="PRU00235"/>
    </source>
</evidence>
<keyword evidence="3" id="KW-1185">Reference proteome</keyword>
<dbReference type="PROSITE" id="PS00626">
    <property type="entry name" value="RCC1_2"/>
    <property type="match status" value="1"/>
</dbReference>
<sequence>MNRLALRSQRGLSLGFVSARIRGYSRPRGLPASKYSDEVEGVDPVVSPFAIGAGVVFLGGLSYYIYSEYAQSVASYLPWFSAAVVDSDVQSVTAKETKARSSRLSHLRGQMAPKSALSHLEQVRWAWKNPGLYVVGSNEFGLADPLHPDSDSGAGLKCAVPGLEGKLICSVAFSKTHAVAVDYEGCVYQWGTGFAGTGVAHEPTCTLRDASIGEVAASDDFVVLLDKKSRVRLLPASKNISGSVSETKLDFEPRLGWRESVTHISAGKSHIAATTSAGHVYTCALDSSGNSRYQLGHGHDSDVKPLALKRISSPHRFSAAACGDCHTILLTTEGDVLGCGANDFGQLAMGAYSKENATVRSLILLRRLWKEGRDRPSGMRAERIAAGATTSFAQVRQDDTIQLLAWGCGIDGQLGNGTLSHLQGSAVIVPALSDKQEYDAASQMRQPLGIRSLAAGSGHVVAVCDNRTNVVLDSSGESVNQEPLFGYDVVVWGRNAGGQCIPGRKHRFTQPEYPPPLYTSTNSAVSTSAQARLQAAPPQWISSAQFNGSNTRNLPRTLLVEQIFAAGPEVTGAYLKPCK</sequence>
<dbReference type="InterPro" id="IPR000408">
    <property type="entry name" value="Reg_chr_condens"/>
</dbReference>
<dbReference type="AlphaFoldDB" id="A0A2G5B1N9"/>
<dbReference type="PANTHER" id="PTHR47563:SF1">
    <property type="entry name" value="PROTEIN FMP25, MITOCHONDRIAL"/>
    <property type="match status" value="1"/>
</dbReference>
<name>A0A2G5B1N9_COERN</name>
<dbReference type="STRING" id="763665.A0A2G5B1N9"/>
<dbReference type="EMBL" id="KZ303557">
    <property type="protein sequence ID" value="PIA12901.1"/>
    <property type="molecule type" value="Genomic_DNA"/>
</dbReference>
<dbReference type="Pfam" id="PF13540">
    <property type="entry name" value="RCC1_2"/>
    <property type="match status" value="1"/>
</dbReference>
<dbReference type="GO" id="GO:0034551">
    <property type="term" value="P:mitochondrial respiratory chain complex III assembly"/>
    <property type="evidence" value="ECO:0007669"/>
    <property type="project" value="TreeGrafter"/>
</dbReference>
<feature type="repeat" description="RCC1" evidence="1">
    <location>
        <begin position="401"/>
        <end position="466"/>
    </location>
</feature>
<dbReference type="SUPFAM" id="SSF50985">
    <property type="entry name" value="RCC1/BLIP-II"/>
    <property type="match status" value="1"/>
</dbReference>
<evidence type="ECO:0000313" key="3">
    <source>
        <dbReference type="Proteomes" id="UP000242474"/>
    </source>
</evidence>
<dbReference type="PROSITE" id="PS50012">
    <property type="entry name" value="RCC1_3"/>
    <property type="match status" value="2"/>
</dbReference>
<dbReference type="GO" id="GO:0005743">
    <property type="term" value="C:mitochondrial inner membrane"/>
    <property type="evidence" value="ECO:0007669"/>
    <property type="project" value="TreeGrafter"/>
</dbReference>
<dbReference type="InterPro" id="IPR009091">
    <property type="entry name" value="RCC1/BLIP-II"/>
</dbReference>
<protein>
    <submittedName>
        <fullName evidence="2">RCC1/BLIP-II protein</fullName>
    </submittedName>
</protein>
<organism evidence="2 3">
    <name type="scientific">Coemansia reversa (strain ATCC 12441 / NRRL 1564)</name>
    <dbReference type="NCBI Taxonomy" id="763665"/>
    <lineage>
        <taxon>Eukaryota</taxon>
        <taxon>Fungi</taxon>
        <taxon>Fungi incertae sedis</taxon>
        <taxon>Zoopagomycota</taxon>
        <taxon>Kickxellomycotina</taxon>
        <taxon>Kickxellomycetes</taxon>
        <taxon>Kickxellales</taxon>
        <taxon>Kickxellaceae</taxon>
        <taxon>Coemansia</taxon>
    </lineage>
</organism>
<gene>
    <name evidence="2" type="ORF">COEREDRAFT_89985</name>
</gene>
<dbReference type="InterPro" id="IPR053245">
    <property type="entry name" value="MitoProcess-Associated"/>
</dbReference>
<proteinExistence type="predicted"/>
<feature type="repeat" description="RCC1" evidence="1">
    <location>
        <begin position="278"/>
        <end position="333"/>
    </location>
</feature>
<dbReference type="Gene3D" id="2.130.10.30">
    <property type="entry name" value="Regulator of chromosome condensation 1/beta-lactamase-inhibitor protein II"/>
    <property type="match status" value="2"/>
</dbReference>
<evidence type="ECO:0000313" key="2">
    <source>
        <dbReference type="EMBL" id="PIA12901.1"/>
    </source>
</evidence>
<dbReference type="Proteomes" id="UP000242474">
    <property type="component" value="Unassembled WGS sequence"/>
</dbReference>
<accession>A0A2G5B1N9</accession>